<feature type="non-terminal residue" evidence="2">
    <location>
        <position position="1"/>
    </location>
</feature>
<dbReference type="Pfam" id="PF00856">
    <property type="entry name" value="SET"/>
    <property type="match status" value="1"/>
</dbReference>
<evidence type="ECO:0000259" key="1">
    <source>
        <dbReference type="PROSITE" id="PS50280"/>
    </source>
</evidence>
<organism evidence="2 3">
    <name type="scientific">Massariosphaeria phaeospora</name>
    <dbReference type="NCBI Taxonomy" id="100035"/>
    <lineage>
        <taxon>Eukaryota</taxon>
        <taxon>Fungi</taxon>
        <taxon>Dikarya</taxon>
        <taxon>Ascomycota</taxon>
        <taxon>Pezizomycotina</taxon>
        <taxon>Dothideomycetes</taxon>
        <taxon>Pleosporomycetidae</taxon>
        <taxon>Pleosporales</taxon>
        <taxon>Pleosporales incertae sedis</taxon>
        <taxon>Massariosphaeria</taxon>
    </lineage>
</organism>
<dbReference type="AlphaFoldDB" id="A0A7C8I364"/>
<evidence type="ECO:0000313" key="3">
    <source>
        <dbReference type="Proteomes" id="UP000481861"/>
    </source>
</evidence>
<keyword evidence="3" id="KW-1185">Reference proteome</keyword>
<dbReference type="PANTHER" id="PTHR47332">
    <property type="entry name" value="SET DOMAIN-CONTAINING PROTEIN 5"/>
    <property type="match status" value="1"/>
</dbReference>
<protein>
    <recommendedName>
        <fullName evidence="1">SET domain-containing protein</fullName>
    </recommendedName>
</protein>
<dbReference type="EMBL" id="JAADJZ010000015">
    <property type="protein sequence ID" value="KAF2869649.1"/>
    <property type="molecule type" value="Genomic_DNA"/>
</dbReference>
<dbReference type="PROSITE" id="PS50280">
    <property type="entry name" value="SET"/>
    <property type="match status" value="1"/>
</dbReference>
<dbReference type="SMART" id="SM00317">
    <property type="entry name" value="SET"/>
    <property type="match status" value="1"/>
</dbReference>
<evidence type="ECO:0000313" key="2">
    <source>
        <dbReference type="EMBL" id="KAF2869649.1"/>
    </source>
</evidence>
<accession>A0A7C8I364</accession>
<comment type="caution">
    <text evidence="2">The sequence shown here is derived from an EMBL/GenBank/DDBJ whole genome shotgun (WGS) entry which is preliminary data.</text>
</comment>
<dbReference type="Proteomes" id="UP000481861">
    <property type="component" value="Unassembled WGS sequence"/>
</dbReference>
<dbReference type="PANTHER" id="PTHR47332:SF6">
    <property type="entry name" value="SET DOMAIN-CONTAINING PROTEIN"/>
    <property type="match status" value="1"/>
</dbReference>
<feature type="domain" description="SET" evidence="1">
    <location>
        <begin position="59"/>
        <end position="211"/>
    </location>
</feature>
<dbReference type="CDD" id="cd20071">
    <property type="entry name" value="SET_SMYD"/>
    <property type="match status" value="1"/>
</dbReference>
<gene>
    <name evidence="2" type="ORF">BDV95DRAFT_448922</name>
</gene>
<feature type="non-terminal residue" evidence="2">
    <location>
        <position position="349"/>
    </location>
</feature>
<dbReference type="OrthoDB" id="265717at2759"/>
<dbReference type="Gene3D" id="2.170.270.10">
    <property type="entry name" value="SET domain"/>
    <property type="match status" value="1"/>
</dbReference>
<dbReference type="InterPro" id="IPR011990">
    <property type="entry name" value="TPR-like_helical_dom_sf"/>
</dbReference>
<dbReference type="InterPro" id="IPR001214">
    <property type="entry name" value="SET_dom"/>
</dbReference>
<dbReference type="Gene3D" id="1.25.40.10">
    <property type="entry name" value="Tetratricopeptide repeat domain"/>
    <property type="match status" value="1"/>
</dbReference>
<proteinExistence type="predicted"/>
<reference evidence="2 3" key="1">
    <citation type="submission" date="2020-01" db="EMBL/GenBank/DDBJ databases">
        <authorList>
            <consortium name="DOE Joint Genome Institute"/>
            <person name="Haridas S."/>
            <person name="Albert R."/>
            <person name="Binder M."/>
            <person name="Bloem J."/>
            <person name="Labutti K."/>
            <person name="Salamov A."/>
            <person name="Andreopoulos B."/>
            <person name="Baker S.E."/>
            <person name="Barry K."/>
            <person name="Bills G."/>
            <person name="Bluhm B.H."/>
            <person name="Cannon C."/>
            <person name="Castanera R."/>
            <person name="Culley D.E."/>
            <person name="Daum C."/>
            <person name="Ezra D."/>
            <person name="Gonzalez J.B."/>
            <person name="Henrissat B."/>
            <person name="Kuo A."/>
            <person name="Liang C."/>
            <person name="Lipzen A."/>
            <person name="Lutzoni F."/>
            <person name="Magnuson J."/>
            <person name="Mondo S."/>
            <person name="Nolan M."/>
            <person name="Ohm R."/>
            <person name="Pangilinan J."/>
            <person name="Park H.-J.H."/>
            <person name="Ramirez L."/>
            <person name="Alfaro M."/>
            <person name="Sun H."/>
            <person name="Tritt A."/>
            <person name="Yoshinaga Y."/>
            <person name="Zwiers L.-H.L."/>
            <person name="Turgeon B.G."/>
            <person name="Goodwin S.B."/>
            <person name="Spatafora J.W."/>
            <person name="Crous P.W."/>
            <person name="Grigoriev I.V."/>
        </authorList>
    </citation>
    <scope>NUCLEOTIDE SEQUENCE [LARGE SCALE GENOMIC DNA]</scope>
    <source>
        <strain evidence="2 3">CBS 611.86</strain>
    </source>
</reference>
<dbReference type="SUPFAM" id="SSF82199">
    <property type="entry name" value="SET domain"/>
    <property type="match status" value="1"/>
</dbReference>
<dbReference type="InterPro" id="IPR046341">
    <property type="entry name" value="SET_dom_sf"/>
</dbReference>
<dbReference type="InterPro" id="IPR053185">
    <property type="entry name" value="SET_domain_protein"/>
</dbReference>
<sequence length="349" mass="38507">SPWTHAPICTDVLQSLGSKLCVYTNTSFSNGRGISIFTTPTVAAEFASLPAFQDPAALANVNIFSGNWYTQELPGKGMGVLASQHLNFGDRVTAYTPALLAHPAEELSTMDREKYFRIAVDQLPAATRDSYLQLSTIFGIPEVRVQDIVKANTFQLELGGQNHLAVFPETSRLNHACSPNAQYYLDPSTLTHFVHATRPIAPNEEITISYISPLDPTATRQDHLLTSFHFTCTCRRCATPAATDSTLHAIAMLQQTLGAWTSGGSHDYLAMAESLIQTFQREGLEGFLDVPYGHAALAYNAVGDVENAVRYAEMAAQAVRLKDGAWTENLRVWEEVGREPRGHWSYRRR</sequence>
<name>A0A7C8I364_9PLEO</name>